<dbReference type="RefSeq" id="XP_033521566.1">
    <property type="nucleotide sequence ID" value="XM_033673300.1"/>
</dbReference>
<evidence type="ECO:0000313" key="2">
    <source>
        <dbReference type="EMBL" id="KAF2127177.1"/>
    </source>
</evidence>
<dbReference type="AlphaFoldDB" id="A0A6A6A8M7"/>
<sequence>MQGQKPPQSAYRLTPKTPSHPPERNPRPTNPLPTHPHPRSVRSPYVPTSNHYHHFQRPPTQRLPPSCRKSKHKRARCARINPPGGAASKLITTTCPALHALDTGTSPRVPNAQGATKFQDRVVKQRNARARGGVFAPLSLSPRINLSCLCVCVPTGMRICECARVHT</sequence>
<accession>A0A6A6A8M7</accession>
<protein>
    <submittedName>
        <fullName evidence="2">Uncharacterized protein</fullName>
    </submittedName>
</protein>
<proteinExistence type="predicted"/>
<reference evidence="2" key="1">
    <citation type="journal article" date="2020" name="Stud. Mycol.">
        <title>101 Dothideomycetes genomes: a test case for predicting lifestyles and emergence of pathogens.</title>
        <authorList>
            <person name="Haridas S."/>
            <person name="Albert R."/>
            <person name="Binder M."/>
            <person name="Bloem J."/>
            <person name="Labutti K."/>
            <person name="Salamov A."/>
            <person name="Andreopoulos B."/>
            <person name="Baker S."/>
            <person name="Barry K."/>
            <person name="Bills G."/>
            <person name="Bluhm B."/>
            <person name="Cannon C."/>
            <person name="Castanera R."/>
            <person name="Culley D."/>
            <person name="Daum C."/>
            <person name="Ezra D."/>
            <person name="Gonzalez J."/>
            <person name="Henrissat B."/>
            <person name="Kuo A."/>
            <person name="Liang C."/>
            <person name="Lipzen A."/>
            <person name="Lutzoni F."/>
            <person name="Magnuson J."/>
            <person name="Mondo S."/>
            <person name="Nolan M."/>
            <person name="Ohm R."/>
            <person name="Pangilinan J."/>
            <person name="Park H.-J."/>
            <person name="Ramirez L."/>
            <person name="Alfaro M."/>
            <person name="Sun H."/>
            <person name="Tritt A."/>
            <person name="Yoshinaga Y."/>
            <person name="Zwiers L.-H."/>
            <person name="Turgeon B."/>
            <person name="Goodwin S."/>
            <person name="Spatafora J."/>
            <person name="Crous P."/>
            <person name="Grigoriev I."/>
        </authorList>
    </citation>
    <scope>NUCLEOTIDE SEQUENCE</scope>
    <source>
        <strain evidence="2">CBS 119687</strain>
    </source>
</reference>
<organism evidence="2 3">
    <name type="scientific">Dothidotthia symphoricarpi CBS 119687</name>
    <dbReference type="NCBI Taxonomy" id="1392245"/>
    <lineage>
        <taxon>Eukaryota</taxon>
        <taxon>Fungi</taxon>
        <taxon>Dikarya</taxon>
        <taxon>Ascomycota</taxon>
        <taxon>Pezizomycotina</taxon>
        <taxon>Dothideomycetes</taxon>
        <taxon>Pleosporomycetidae</taxon>
        <taxon>Pleosporales</taxon>
        <taxon>Dothidotthiaceae</taxon>
        <taxon>Dothidotthia</taxon>
    </lineage>
</organism>
<feature type="region of interest" description="Disordered" evidence="1">
    <location>
        <begin position="1"/>
        <end position="73"/>
    </location>
</feature>
<evidence type="ECO:0000256" key="1">
    <source>
        <dbReference type="SAM" id="MobiDB-lite"/>
    </source>
</evidence>
<dbReference type="GeneID" id="54413732"/>
<dbReference type="EMBL" id="ML977511">
    <property type="protein sequence ID" value="KAF2127177.1"/>
    <property type="molecule type" value="Genomic_DNA"/>
</dbReference>
<keyword evidence="3" id="KW-1185">Reference proteome</keyword>
<name>A0A6A6A8M7_9PLEO</name>
<evidence type="ECO:0000313" key="3">
    <source>
        <dbReference type="Proteomes" id="UP000799771"/>
    </source>
</evidence>
<dbReference type="Proteomes" id="UP000799771">
    <property type="component" value="Unassembled WGS sequence"/>
</dbReference>
<gene>
    <name evidence="2" type="ORF">P153DRAFT_61037</name>
</gene>